<evidence type="ECO:0000256" key="8">
    <source>
        <dbReference type="SAM" id="Phobius"/>
    </source>
</evidence>
<dbReference type="Pfam" id="PF04258">
    <property type="entry name" value="Peptidase_A22B"/>
    <property type="match status" value="1"/>
</dbReference>
<feature type="transmembrane region" description="Helical" evidence="8">
    <location>
        <begin position="150"/>
        <end position="169"/>
    </location>
</feature>
<dbReference type="GO" id="GO:0098553">
    <property type="term" value="C:lumenal side of endoplasmic reticulum membrane"/>
    <property type="evidence" value="ECO:0007669"/>
    <property type="project" value="TreeGrafter"/>
</dbReference>
<dbReference type="PANTHER" id="PTHR12174:SF23">
    <property type="entry name" value="MINOR HISTOCOMPATIBILITY ANTIGEN H13"/>
    <property type="match status" value="1"/>
</dbReference>
<dbReference type="Proteomes" id="UP001221142">
    <property type="component" value="Unassembled WGS sequence"/>
</dbReference>
<comment type="similarity">
    <text evidence="2">Belongs to the peptidase A22B family.</text>
</comment>
<feature type="transmembrane region" description="Helical" evidence="8">
    <location>
        <begin position="50"/>
        <end position="67"/>
    </location>
</feature>
<dbReference type="GO" id="GO:0042500">
    <property type="term" value="F:aspartic endopeptidase activity, intramembrane cleaving"/>
    <property type="evidence" value="ECO:0007669"/>
    <property type="project" value="InterPro"/>
</dbReference>
<dbReference type="EMBL" id="JARKIF010000002">
    <property type="protein sequence ID" value="KAJ7647348.1"/>
    <property type="molecule type" value="Genomic_DNA"/>
</dbReference>
<keyword evidence="6 8" id="KW-1133">Transmembrane helix</keyword>
<keyword evidence="4" id="KW-0378">Hydrolase</keyword>
<feature type="transmembrane region" description="Helical" evidence="8">
    <location>
        <begin position="123"/>
        <end position="143"/>
    </location>
</feature>
<evidence type="ECO:0000256" key="5">
    <source>
        <dbReference type="ARBA" id="ARBA00022824"/>
    </source>
</evidence>
<keyword evidence="5" id="KW-0256">Endoplasmic reticulum</keyword>
<evidence type="ECO:0000256" key="6">
    <source>
        <dbReference type="ARBA" id="ARBA00022989"/>
    </source>
</evidence>
<dbReference type="PANTHER" id="PTHR12174">
    <property type="entry name" value="SIGNAL PEPTIDE PEPTIDASE"/>
    <property type="match status" value="1"/>
</dbReference>
<dbReference type="GO" id="GO:0006465">
    <property type="term" value="P:signal peptide processing"/>
    <property type="evidence" value="ECO:0007669"/>
    <property type="project" value="TreeGrafter"/>
</dbReference>
<evidence type="ECO:0000313" key="9">
    <source>
        <dbReference type="EMBL" id="KAJ7647348.1"/>
    </source>
</evidence>
<organism evidence="9 10">
    <name type="scientific">Roridomyces roridus</name>
    <dbReference type="NCBI Taxonomy" id="1738132"/>
    <lineage>
        <taxon>Eukaryota</taxon>
        <taxon>Fungi</taxon>
        <taxon>Dikarya</taxon>
        <taxon>Basidiomycota</taxon>
        <taxon>Agaricomycotina</taxon>
        <taxon>Agaricomycetes</taxon>
        <taxon>Agaricomycetidae</taxon>
        <taxon>Agaricales</taxon>
        <taxon>Marasmiineae</taxon>
        <taxon>Mycenaceae</taxon>
        <taxon>Roridomyces</taxon>
    </lineage>
</organism>
<gene>
    <name evidence="9" type="ORF">FB45DRAFT_893195</name>
</gene>
<dbReference type="InterPro" id="IPR007369">
    <property type="entry name" value="Peptidase_A22B_SPP"/>
</dbReference>
<reference evidence="9" key="1">
    <citation type="submission" date="2023-03" db="EMBL/GenBank/DDBJ databases">
        <title>Massive genome expansion in bonnet fungi (Mycena s.s.) driven by repeated elements and novel gene families across ecological guilds.</title>
        <authorList>
            <consortium name="Lawrence Berkeley National Laboratory"/>
            <person name="Harder C.B."/>
            <person name="Miyauchi S."/>
            <person name="Viragh M."/>
            <person name="Kuo A."/>
            <person name="Thoen E."/>
            <person name="Andreopoulos B."/>
            <person name="Lu D."/>
            <person name="Skrede I."/>
            <person name="Drula E."/>
            <person name="Henrissat B."/>
            <person name="Morin E."/>
            <person name="Kohler A."/>
            <person name="Barry K."/>
            <person name="LaButti K."/>
            <person name="Morin E."/>
            <person name="Salamov A."/>
            <person name="Lipzen A."/>
            <person name="Mereny Z."/>
            <person name="Hegedus B."/>
            <person name="Baldrian P."/>
            <person name="Stursova M."/>
            <person name="Weitz H."/>
            <person name="Taylor A."/>
            <person name="Grigoriev I.V."/>
            <person name="Nagy L.G."/>
            <person name="Martin F."/>
            <person name="Kauserud H."/>
        </authorList>
    </citation>
    <scope>NUCLEOTIDE SEQUENCE</scope>
    <source>
        <strain evidence="9">9284</strain>
    </source>
</reference>
<dbReference type="AlphaFoldDB" id="A0AAD7CFN1"/>
<keyword evidence="7 8" id="KW-0472">Membrane</keyword>
<protein>
    <submittedName>
        <fullName evidence="9">Peptidase A22B, signal peptide peptidase</fullName>
    </submittedName>
</protein>
<dbReference type="InterPro" id="IPR006639">
    <property type="entry name" value="Preselin/SPP"/>
</dbReference>
<comment type="caution">
    <text evidence="9">The sequence shown here is derived from an EMBL/GenBank/DDBJ whole genome shotgun (WGS) entry which is preliminary data.</text>
</comment>
<dbReference type="GO" id="GO:0098554">
    <property type="term" value="C:cytoplasmic side of endoplasmic reticulum membrane"/>
    <property type="evidence" value="ECO:0007669"/>
    <property type="project" value="TreeGrafter"/>
</dbReference>
<evidence type="ECO:0000256" key="4">
    <source>
        <dbReference type="ARBA" id="ARBA00022801"/>
    </source>
</evidence>
<evidence type="ECO:0000256" key="2">
    <source>
        <dbReference type="ARBA" id="ARBA00006859"/>
    </source>
</evidence>
<feature type="transmembrane region" description="Helical" evidence="8">
    <location>
        <begin position="74"/>
        <end position="92"/>
    </location>
</feature>
<evidence type="ECO:0000313" key="10">
    <source>
        <dbReference type="Proteomes" id="UP001221142"/>
    </source>
</evidence>
<name>A0AAD7CFN1_9AGAR</name>
<feature type="transmembrane region" description="Helical" evidence="8">
    <location>
        <begin position="257"/>
        <end position="279"/>
    </location>
</feature>
<keyword evidence="10" id="KW-1185">Reference proteome</keyword>
<accession>A0AAD7CFN1</accession>
<keyword evidence="3 8" id="KW-0812">Transmembrane</keyword>
<dbReference type="SMART" id="SM00730">
    <property type="entry name" value="PSN"/>
    <property type="match status" value="1"/>
</dbReference>
<feature type="transmembrane region" description="Helical" evidence="8">
    <location>
        <begin position="286"/>
        <end position="304"/>
    </location>
</feature>
<sequence>MDTDLLASYCGLLALASGTIYLGSHASVPPPRAAGSDGEEMERITAEDAWLFPIMGSITLLGLYAVIKYLGPEWISWALGWFFAFTGAGAVWKSLNALAEWTMGDTRWRGLNLIQFKTPLGTWSLRSVSLCLMPLAAGTVFLYVRWRTALLTDVLGVAFALNAISLMKLDSFHTGVILLSGLFFYDVWWVFGTEVMVKVATSLDVPIKLLFPKGARGYTMLGLGDVVVPGLFVALALRYDHQRAGRPAAGVPYPKPFFWTQMAMYVAGLAVTMGVMHFFQRAQPALLFLSPACVGGFLVENWWVGGEAWAWSDEAQDAARDKD</sequence>
<comment type="subcellular location">
    <subcellularLocation>
        <location evidence="1">Endoplasmic reticulum membrane</location>
        <topology evidence="1">Multi-pass membrane protein</topology>
    </subcellularLocation>
</comment>
<proteinExistence type="inferred from homology"/>
<feature type="transmembrane region" description="Helical" evidence="8">
    <location>
        <begin position="218"/>
        <end position="237"/>
    </location>
</feature>
<evidence type="ECO:0000256" key="1">
    <source>
        <dbReference type="ARBA" id="ARBA00004477"/>
    </source>
</evidence>
<evidence type="ECO:0000256" key="3">
    <source>
        <dbReference type="ARBA" id="ARBA00022692"/>
    </source>
</evidence>
<feature type="transmembrane region" description="Helical" evidence="8">
    <location>
        <begin position="175"/>
        <end position="197"/>
    </location>
</feature>
<evidence type="ECO:0000256" key="7">
    <source>
        <dbReference type="ARBA" id="ARBA00023136"/>
    </source>
</evidence>
<dbReference type="GO" id="GO:0033619">
    <property type="term" value="P:membrane protein proteolysis"/>
    <property type="evidence" value="ECO:0007669"/>
    <property type="project" value="TreeGrafter"/>
</dbReference>